<dbReference type="Proteomes" id="UP000724874">
    <property type="component" value="Unassembled WGS sequence"/>
</dbReference>
<proteinExistence type="predicted"/>
<dbReference type="OrthoDB" id="2590620at2759"/>
<name>A0A9P5TKJ1_GYMJU</name>
<gene>
    <name evidence="2" type="ORF">CPB84DRAFT_1848652</name>
</gene>
<evidence type="ECO:0000313" key="2">
    <source>
        <dbReference type="EMBL" id="KAF8893176.1"/>
    </source>
</evidence>
<feature type="region of interest" description="Disordered" evidence="1">
    <location>
        <begin position="146"/>
        <end position="172"/>
    </location>
</feature>
<reference evidence="2" key="1">
    <citation type="submission" date="2020-11" db="EMBL/GenBank/DDBJ databases">
        <authorList>
            <consortium name="DOE Joint Genome Institute"/>
            <person name="Ahrendt S."/>
            <person name="Riley R."/>
            <person name="Andreopoulos W."/>
            <person name="LaButti K."/>
            <person name="Pangilinan J."/>
            <person name="Ruiz-duenas F.J."/>
            <person name="Barrasa J.M."/>
            <person name="Sanchez-Garcia M."/>
            <person name="Camarero S."/>
            <person name="Miyauchi S."/>
            <person name="Serrano A."/>
            <person name="Linde D."/>
            <person name="Babiker R."/>
            <person name="Drula E."/>
            <person name="Ayuso-Fernandez I."/>
            <person name="Pacheco R."/>
            <person name="Padilla G."/>
            <person name="Ferreira P."/>
            <person name="Barriuso J."/>
            <person name="Kellner H."/>
            <person name="Castanera R."/>
            <person name="Alfaro M."/>
            <person name="Ramirez L."/>
            <person name="Pisabarro A.G."/>
            <person name="Kuo A."/>
            <person name="Tritt A."/>
            <person name="Lipzen A."/>
            <person name="He G."/>
            <person name="Yan M."/>
            <person name="Ng V."/>
            <person name="Cullen D."/>
            <person name="Martin F."/>
            <person name="Rosso M.-N."/>
            <person name="Henrissat B."/>
            <person name="Hibbett D."/>
            <person name="Martinez A.T."/>
            <person name="Grigoriev I.V."/>
        </authorList>
    </citation>
    <scope>NUCLEOTIDE SEQUENCE</scope>
    <source>
        <strain evidence="2">AH 44721</strain>
    </source>
</reference>
<dbReference type="AlphaFoldDB" id="A0A9P5TKJ1"/>
<dbReference type="EMBL" id="JADNYJ010000067">
    <property type="protein sequence ID" value="KAF8893176.1"/>
    <property type="molecule type" value="Genomic_DNA"/>
</dbReference>
<evidence type="ECO:0000313" key="3">
    <source>
        <dbReference type="Proteomes" id="UP000724874"/>
    </source>
</evidence>
<sequence>MTSSGYDYETGQGYPGARQQGQNMSAGGGMTQPGYDGNGILNQGQYAHGMFGPGHDTNYSSNTTGPIATGIPTSNVIGHGNHTSGGGGSKLTGKIESALGELIGSNALKNKGLKKQQEANASKVQSTELAEAERLEREALMRRERAVAHGAHPANSQLGAGNTAQGTHCNYN</sequence>
<feature type="region of interest" description="Disordered" evidence="1">
    <location>
        <begin position="1"/>
        <end position="39"/>
    </location>
</feature>
<organism evidence="2 3">
    <name type="scientific">Gymnopilus junonius</name>
    <name type="common">Spectacular rustgill mushroom</name>
    <name type="synonym">Gymnopilus spectabilis subsp. junonius</name>
    <dbReference type="NCBI Taxonomy" id="109634"/>
    <lineage>
        <taxon>Eukaryota</taxon>
        <taxon>Fungi</taxon>
        <taxon>Dikarya</taxon>
        <taxon>Basidiomycota</taxon>
        <taxon>Agaricomycotina</taxon>
        <taxon>Agaricomycetes</taxon>
        <taxon>Agaricomycetidae</taxon>
        <taxon>Agaricales</taxon>
        <taxon>Agaricineae</taxon>
        <taxon>Hymenogastraceae</taxon>
        <taxon>Gymnopilus</taxon>
    </lineage>
</organism>
<feature type="compositionally biased region" description="Polar residues" evidence="1">
    <location>
        <begin position="154"/>
        <end position="172"/>
    </location>
</feature>
<accession>A0A9P5TKJ1</accession>
<keyword evidence="3" id="KW-1185">Reference proteome</keyword>
<evidence type="ECO:0000256" key="1">
    <source>
        <dbReference type="SAM" id="MobiDB-lite"/>
    </source>
</evidence>
<comment type="caution">
    <text evidence="2">The sequence shown here is derived from an EMBL/GenBank/DDBJ whole genome shotgun (WGS) entry which is preliminary data.</text>
</comment>
<protein>
    <submittedName>
        <fullName evidence="2">Uncharacterized protein</fullName>
    </submittedName>
</protein>